<accession>A0A2N5N1K0</accession>
<evidence type="ECO:0000313" key="1">
    <source>
        <dbReference type="EMBL" id="PLT44196.1"/>
    </source>
</evidence>
<comment type="caution">
    <text evidence="1">The sequence shown here is derived from an EMBL/GenBank/DDBJ whole genome shotgun (WGS) entry which is preliminary data.</text>
</comment>
<evidence type="ECO:0000313" key="2">
    <source>
        <dbReference type="Proteomes" id="UP000234789"/>
    </source>
</evidence>
<sequence>MNRMNGIDYKVFMPLTLWRVNPVHGLAPIRYHTHGRRR</sequence>
<dbReference type="Proteomes" id="UP000234789">
    <property type="component" value="Unassembled WGS sequence"/>
</dbReference>
<reference evidence="1 2" key="1">
    <citation type="submission" date="2017-05" db="EMBL/GenBank/DDBJ databases">
        <title>Functional genome analysis of Paenibacillus pasadenensis strain R16: insights on endophytic life style and antifungal activity.</title>
        <authorList>
            <person name="Passera A."/>
            <person name="Marcolungo L."/>
            <person name="Casati P."/>
            <person name="Brasca M."/>
            <person name="Quaglino F."/>
            <person name="Delledonne M."/>
        </authorList>
    </citation>
    <scope>NUCLEOTIDE SEQUENCE [LARGE SCALE GENOMIC DNA]</scope>
    <source>
        <strain evidence="1 2">R16</strain>
    </source>
</reference>
<organism evidence="1 2">
    <name type="scientific">Paenibacillus pasadenensis</name>
    <dbReference type="NCBI Taxonomy" id="217090"/>
    <lineage>
        <taxon>Bacteria</taxon>
        <taxon>Bacillati</taxon>
        <taxon>Bacillota</taxon>
        <taxon>Bacilli</taxon>
        <taxon>Bacillales</taxon>
        <taxon>Paenibacillaceae</taxon>
        <taxon>Paenibacillus</taxon>
    </lineage>
</organism>
<dbReference type="EMBL" id="NFEZ01000004">
    <property type="protein sequence ID" value="PLT44196.1"/>
    <property type="molecule type" value="Genomic_DNA"/>
</dbReference>
<gene>
    <name evidence="1" type="ORF">B8V81_2627</name>
</gene>
<dbReference type="AlphaFoldDB" id="A0A2N5N1K0"/>
<keyword evidence="2" id="KW-1185">Reference proteome</keyword>
<proteinExistence type="predicted"/>
<name>A0A2N5N1K0_9BACL</name>
<protein>
    <submittedName>
        <fullName evidence="1">Uncharacterized protein</fullName>
    </submittedName>
</protein>